<protein>
    <submittedName>
        <fullName evidence="1">Uncharacterized protein</fullName>
    </submittedName>
</protein>
<sequence length="222" mass="25417">MTHFCLSFQNFRAHLQKAGKNPQTRDNTLADVTRMVYKMMVSAYGEGVSPQELKFHTEALTLHSYESVIVFMESIGFSVVFMESIGFSVKTILNYRKTFIKFVKYVNIDMDLQLQGKNSSEYMRIVCLLQHLSNTRMGFNSCVFKQYKREMNSKPLPPTIPDVKRVLGVARAEFDKTMQRIGSMKDDTGTIFTKKMVAFINRIMTAYLCLGQGHRVGAAKNM</sequence>
<accession>A0A9D4HZF9</accession>
<keyword evidence="2" id="KW-1185">Reference proteome</keyword>
<dbReference type="Proteomes" id="UP000828390">
    <property type="component" value="Unassembled WGS sequence"/>
</dbReference>
<name>A0A9D4HZF9_DREPO</name>
<dbReference type="EMBL" id="JAIWYP010000011">
    <property type="protein sequence ID" value="KAH3738579.1"/>
    <property type="molecule type" value="Genomic_DNA"/>
</dbReference>
<gene>
    <name evidence="1" type="ORF">DPMN_045217</name>
</gene>
<comment type="caution">
    <text evidence="1">The sequence shown here is derived from an EMBL/GenBank/DDBJ whole genome shotgun (WGS) entry which is preliminary data.</text>
</comment>
<organism evidence="1 2">
    <name type="scientific">Dreissena polymorpha</name>
    <name type="common">Zebra mussel</name>
    <name type="synonym">Mytilus polymorpha</name>
    <dbReference type="NCBI Taxonomy" id="45954"/>
    <lineage>
        <taxon>Eukaryota</taxon>
        <taxon>Metazoa</taxon>
        <taxon>Spiralia</taxon>
        <taxon>Lophotrochozoa</taxon>
        <taxon>Mollusca</taxon>
        <taxon>Bivalvia</taxon>
        <taxon>Autobranchia</taxon>
        <taxon>Heteroconchia</taxon>
        <taxon>Euheterodonta</taxon>
        <taxon>Imparidentia</taxon>
        <taxon>Neoheterodontei</taxon>
        <taxon>Myida</taxon>
        <taxon>Dreissenoidea</taxon>
        <taxon>Dreissenidae</taxon>
        <taxon>Dreissena</taxon>
    </lineage>
</organism>
<dbReference type="AlphaFoldDB" id="A0A9D4HZF9"/>
<reference evidence="1" key="2">
    <citation type="submission" date="2020-11" db="EMBL/GenBank/DDBJ databases">
        <authorList>
            <person name="McCartney M.A."/>
            <person name="Auch B."/>
            <person name="Kono T."/>
            <person name="Mallez S."/>
            <person name="Becker A."/>
            <person name="Gohl D.M."/>
            <person name="Silverstein K.A.T."/>
            <person name="Koren S."/>
            <person name="Bechman K.B."/>
            <person name="Herman A."/>
            <person name="Abrahante J.E."/>
            <person name="Garbe J."/>
        </authorList>
    </citation>
    <scope>NUCLEOTIDE SEQUENCE</scope>
    <source>
        <strain evidence="1">Duluth1</strain>
        <tissue evidence="1">Whole animal</tissue>
    </source>
</reference>
<evidence type="ECO:0000313" key="2">
    <source>
        <dbReference type="Proteomes" id="UP000828390"/>
    </source>
</evidence>
<evidence type="ECO:0000313" key="1">
    <source>
        <dbReference type="EMBL" id="KAH3738579.1"/>
    </source>
</evidence>
<proteinExistence type="predicted"/>
<reference evidence="1" key="1">
    <citation type="journal article" date="2019" name="bioRxiv">
        <title>The Genome of the Zebra Mussel, Dreissena polymorpha: A Resource for Invasive Species Research.</title>
        <authorList>
            <person name="McCartney M.A."/>
            <person name="Auch B."/>
            <person name="Kono T."/>
            <person name="Mallez S."/>
            <person name="Zhang Y."/>
            <person name="Obille A."/>
            <person name="Becker A."/>
            <person name="Abrahante J.E."/>
            <person name="Garbe J."/>
            <person name="Badalamenti J.P."/>
            <person name="Herman A."/>
            <person name="Mangelson H."/>
            <person name="Liachko I."/>
            <person name="Sullivan S."/>
            <person name="Sone E.D."/>
            <person name="Koren S."/>
            <person name="Silverstein K.A.T."/>
            <person name="Beckman K.B."/>
            <person name="Gohl D.M."/>
        </authorList>
    </citation>
    <scope>NUCLEOTIDE SEQUENCE</scope>
    <source>
        <strain evidence="1">Duluth1</strain>
        <tissue evidence="1">Whole animal</tissue>
    </source>
</reference>